<feature type="domain" description="Calcineurin-like phosphoesterase" evidence="6">
    <location>
        <begin position="7"/>
        <end position="205"/>
    </location>
</feature>
<keyword evidence="5" id="KW-0464">Manganese</keyword>
<protein>
    <submittedName>
        <fullName evidence="7">UDP-2,3-diacylglucosamine pyrophosphatase LpxH</fullName>
    </submittedName>
</protein>
<keyword evidence="3" id="KW-0479">Metal-binding</keyword>
<dbReference type="GO" id="GO:0008758">
    <property type="term" value="F:UDP-2,3-diacylglucosamine hydrolase activity"/>
    <property type="evidence" value="ECO:0007669"/>
    <property type="project" value="TreeGrafter"/>
</dbReference>
<evidence type="ECO:0000256" key="3">
    <source>
        <dbReference type="ARBA" id="ARBA00022723"/>
    </source>
</evidence>
<dbReference type="InterPro" id="IPR043461">
    <property type="entry name" value="LpxH-like"/>
</dbReference>
<dbReference type="Proteomes" id="UP000587070">
    <property type="component" value="Unassembled WGS sequence"/>
</dbReference>
<dbReference type="GO" id="GO:0016020">
    <property type="term" value="C:membrane"/>
    <property type="evidence" value="ECO:0007669"/>
    <property type="project" value="GOC"/>
</dbReference>
<dbReference type="EMBL" id="JACIGE010000001">
    <property type="protein sequence ID" value="MBB4245721.1"/>
    <property type="molecule type" value="Genomic_DNA"/>
</dbReference>
<name>A0A840G347_RHOTE</name>
<dbReference type="AlphaFoldDB" id="A0A840G347"/>
<keyword evidence="2" id="KW-0997">Cell inner membrane</keyword>
<evidence type="ECO:0000256" key="1">
    <source>
        <dbReference type="ARBA" id="ARBA00022475"/>
    </source>
</evidence>
<reference evidence="7 8" key="1">
    <citation type="submission" date="2020-08" db="EMBL/GenBank/DDBJ databases">
        <title>Genome sequencing of Purple Non-Sulfur Bacteria from various extreme environments.</title>
        <authorList>
            <person name="Mayer M."/>
        </authorList>
    </citation>
    <scope>NUCLEOTIDE SEQUENCE [LARGE SCALE GENOMIC DNA]</scope>
    <source>
        <strain evidence="7 8">2761</strain>
    </source>
</reference>
<evidence type="ECO:0000256" key="4">
    <source>
        <dbReference type="ARBA" id="ARBA00023136"/>
    </source>
</evidence>
<dbReference type="InterPro" id="IPR004843">
    <property type="entry name" value="Calcineurin-like_PHP"/>
</dbReference>
<comment type="caution">
    <text evidence="7">The sequence shown here is derived from an EMBL/GenBank/DDBJ whole genome shotgun (WGS) entry which is preliminary data.</text>
</comment>
<dbReference type="OrthoDB" id="9802481at2"/>
<dbReference type="PANTHER" id="PTHR34990:SF2">
    <property type="entry name" value="BLL8164 PROTEIN"/>
    <property type="match status" value="1"/>
</dbReference>
<dbReference type="PANTHER" id="PTHR34990">
    <property type="entry name" value="UDP-2,3-DIACYLGLUCOSAMINE HYDROLASE-RELATED"/>
    <property type="match status" value="1"/>
</dbReference>
<accession>A0A840G347</accession>
<evidence type="ECO:0000313" key="8">
    <source>
        <dbReference type="Proteomes" id="UP000587070"/>
    </source>
</evidence>
<dbReference type="GO" id="GO:0046872">
    <property type="term" value="F:metal ion binding"/>
    <property type="evidence" value="ECO:0007669"/>
    <property type="project" value="UniProtKB-KW"/>
</dbReference>
<organism evidence="7 8">
    <name type="scientific">Rhodocyclus tenuis</name>
    <name type="common">Rhodospirillum tenue</name>
    <dbReference type="NCBI Taxonomy" id="1066"/>
    <lineage>
        <taxon>Bacteria</taxon>
        <taxon>Pseudomonadati</taxon>
        <taxon>Pseudomonadota</taxon>
        <taxon>Betaproteobacteria</taxon>
        <taxon>Rhodocyclales</taxon>
        <taxon>Rhodocyclaceae</taxon>
        <taxon>Rhodocyclus</taxon>
    </lineage>
</organism>
<evidence type="ECO:0000259" key="6">
    <source>
        <dbReference type="Pfam" id="PF00149"/>
    </source>
</evidence>
<keyword evidence="8" id="KW-1185">Reference proteome</keyword>
<evidence type="ECO:0000256" key="5">
    <source>
        <dbReference type="ARBA" id="ARBA00023211"/>
    </source>
</evidence>
<dbReference type="GO" id="GO:0009245">
    <property type="term" value="P:lipid A biosynthetic process"/>
    <property type="evidence" value="ECO:0007669"/>
    <property type="project" value="TreeGrafter"/>
</dbReference>
<evidence type="ECO:0000256" key="2">
    <source>
        <dbReference type="ARBA" id="ARBA00022519"/>
    </source>
</evidence>
<evidence type="ECO:0000313" key="7">
    <source>
        <dbReference type="EMBL" id="MBB4245721.1"/>
    </source>
</evidence>
<proteinExistence type="predicted"/>
<dbReference type="Pfam" id="PF00149">
    <property type="entry name" value="Metallophos"/>
    <property type="match status" value="1"/>
</dbReference>
<keyword evidence="1" id="KW-1003">Cell membrane</keyword>
<dbReference type="Gene3D" id="3.60.21.10">
    <property type="match status" value="1"/>
</dbReference>
<dbReference type="RefSeq" id="WP_153117113.1">
    <property type="nucleotide sequence ID" value="NZ_JACIGE010000001.1"/>
</dbReference>
<dbReference type="CDD" id="cd07398">
    <property type="entry name" value="MPP_YbbF-LpxH"/>
    <property type="match status" value="1"/>
</dbReference>
<keyword evidence="4" id="KW-0472">Membrane</keyword>
<dbReference type="InterPro" id="IPR029052">
    <property type="entry name" value="Metallo-depent_PP-like"/>
</dbReference>
<dbReference type="SUPFAM" id="SSF56300">
    <property type="entry name" value="Metallo-dependent phosphatases"/>
    <property type="match status" value="1"/>
</dbReference>
<gene>
    <name evidence="7" type="ORF">GGD90_000070</name>
</gene>
<sequence>MPSVRSIFLSDIHLGTRACQADRLLDFLRNYSAENVFLIGDIVDFWSMSRGIHWTPAQNTFVQKILRRARRGERVVFIPGNHDEALREYAGVAFGDIVVVPEHVHELADGRRFLLLHGDEFDQITRHHRWVAVLGDMAYNTLVLANGTLSRIRRRLGRPGYWSLAGYAKRRVKKALQFIFDFEDAAIHSARQRGLDGIICGHIHSAALREIGGLTYVNCGDWVDSCTAIVEHADGRLELVAWGTLTSSVPAELPEESVEPPFSELPALVAPSVYAAAASVRQENTCAS</sequence>